<dbReference type="GO" id="GO:0008758">
    <property type="term" value="F:UDP-2,3-diacylglucosamine hydrolase activity"/>
    <property type="evidence" value="ECO:0007669"/>
    <property type="project" value="UniProtKB-UniRule"/>
</dbReference>
<comment type="caution">
    <text evidence="12">The sequence shown here is derived from an EMBL/GenBank/DDBJ whole genome shotgun (WGS) entry which is preliminary data.</text>
</comment>
<dbReference type="GO" id="GO:0030145">
    <property type="term" value="F:manganese ion binding"/>
    <property type="evidence" value="ECO:0007669"/>
    <property type="project" value="UniProtKB-UniRule"/>
</dbReference>
<feature type="binding site" evidence="10">
    <location>
        <position position="25"/>
    </location>
    <ligand>
        <name>Mn(2+)</name>
        <dbReference type="ChEBI" id="CHEBI:29035"/>
        <label>1</label>
    </ligand>
</feature>
<protein>
    <recommendedName>
        <fullName evidence="10">UDP-2,3-diacylglucosamine hydrolase</fullName>
        <ecNumber evidence="10">3.6.1.54</ecNumber>
    </recommendedName>
    <alternativeName>
        <fullName evidence="10">UDP-2,3-diacylglucosamine diphosphatase</fullName>
    </alternativeName>
</protein>
<feature type="binding site" evidence="10">
    <location>
        <position position="192"/>
    </location>
    <ligand>
        <name>substrate</name>
    </ligand>
</feature>
<evidence type="ECO:0000259" key="11">
    <source>
        <dbReference type="Pfam" id="PF00149"/>
    </source>
</evidence>
<keyword evidence="5 10" id="KW-0479">Metal-binding</keyword>
<feature type="binding site" evidence="10">
    <location>
        <position position="27"/>
    </location>
    <ligand>
        <name>Mn(2+)</name>
        <dbReference type="ChEBI" id="CHEBI:29035"/>
        <label>1</label>
    </ligand>
</feature>
<feature type="binding site" evidence="10">
    <location>
        <position position="221"/>
    </location>
    <ligand>
        <name>substrate</name>
    </ligand>
</feature>
<evidence type="ECO:0000256" key="4">
    <source>
        <dbReference type="ARBA" id="ARBA00022556"/>
    </source>
</evidence>
<evidence type="ECO:0000256" key="7">
    <source>
        <dbReference type="ARBA" id="ARBA00023098"/>
    </source>
</evidence>
<feature type="binding site" evidence="10">
    <location>
        <position position="147"/>
    </location>
    <ligand>
        <name>substrate</name>
    </ligand>
</feature>
<evidence type="ECO:0000256" key="2">
    <source>
        <dbReference type="ARBA" id="ARBA00022516"/>
    </source>
</evidence>
<name>A0A4S5BH90_9BURK</name>
<evidence type="ECO:0000256" key="8">
    <source>
        <dbReference type="ARBA" id="ARBA00023136"/>
    </source>
</evidence>
<dbReference type="UniPathway" id="UPA00359">
    <property type="reaction ID" value="UER00480"/>
</dbReference>
<comment type="similarity">
    <text evidence="10">Belongs to the LpxH family.</text>
</comment>
<feature type="binding site" evidence="10">
    <location>
        <position position="139"/>
    </location>
    <ligand>
        <name>Mn(2+)</name>
        <dbReference type="ChEBI" id="CHEBI:29035"/>
        <label>2</label>
    </ligand>
</feature>
<proteinExistence type="inferred from homology"/>
<dbReference type="NCBIfam" id="TIGR01854">
    <property type="entry name" value="lipid_A_lpxH"/>
    <property type="match status" value="1"/>
</dbReference>
<feature type="binding site" evidence="10">
    <location>
        <position position="221"/>
    </location>
    <ligand>
        <name>Mn(2+)</name>
        <dbReference type="ChEBI" id="CHEBI:29035"/>
        <label>2</label>
    </ligand>
</feature>
<evidence type="ECO:0000256" key="9">
    <source>
        <dbReference type="ARBA" id="ARBA00023211"/>
    </source>
</evidence>
<keyword evidence="13" id="KW-1185">Reference proteome</keyword>
<dbReference type="OrthoDB" id="9783283at2"/>
<keyword evidence="9 10" id="KW-0464">Manganese</keyword>
<feature type="binding site" evidence="10">
    <location>
        <begin position="97"/>
        <end position="98"/>
    </location>
    <ligand>
        <name>substrate</name>
    </ligand>
</feature>
<evidence type="ECO:0000256" key="3">
    <source>
        <dbReference type="ARBA" id="ARBA00022519"/>
    </source>
</evidence>
<keyword evidence="1 10" id="KW-1003">Cell membrane</keyword>
<dbReference type="Gene3D" id="3.60.21.10">
    <property type="match status" value="1"/>
</dbReference>
<feature type="binding site" evidence="10">
    <location>
        <position position="56"/>
    </location>
    <ligand>
        <name>Mn(2+)</name>
        <dbReference type="ChEBI" id="CHEBI:29035"/>
        <label>2</label>
    </ligand>
</feature>
<dbReference type="Proteomes" id="UP000306236">
    <property type="component" value="Unassembled WGS sequence"/>
</dbReference>
<evidence type="ECO:0000256" key="10">
    <source>
        <dbReference type="HAMAP-Rule" id="MF_00575"/>
    </source>
</evidence>
<dbReference type="SUPFAM" id="SSF56300">
    <property type="entry name" value="Metallo-dependent phosphatases"/>
    <property type="match status" value="1"/>
</dbReference>
<evidence type="ECO:0000256" key="5">
    <source>
        <dbReference type="ARBA" id="ARBA00022723"/>
    </source>
</evidence>
<keyword evidence="8 10" id="KW-0472">Membrane</keyword>
<comment type="pathway">
    <text evidence="10">Glycolipid biosynthesis; lipid IV(A) biosynthesis; lipid IV(A) from (3R)-3-hydroxytetradecanoyl-[acyl-carrier-protein] and UDP-N-acetyl-alpha-D-glucosamine: step 4/6.</text>
</comment>
<comment type="catalytic activity">
    <reaction evidence="10">
        <text>UDP-2-N,3-O-bis[(3R)-3-hydroxytetradecanoyl]-alpha-D-glucosamine + H2O = 2-N,3-O-bis[(3R)-3-hydroxytetradecanoyl]-alpha-D-glucosaminyl 1-phosphate + UMP + 2 H(+)</text>
        <dbReference type="Rhea" id="RHEA:25213"/>
        <dbReference type="ChEBI" id="CHEBI:15377"/>
        <dbReference type="ChEBI" id="CHEBI:15378"/>
        <dbReference type="ChEBI" id="CHEBI:57865"/>
        <dbReference type="ChEBI" id="CHEBI:57957"/>
        <dbReference type="ChEBI" id="CHEBI:78847"/>
        <dbReference type="EC" id="3.6.1.54"/>
    </reaction>
</comment>
<comment type="cofactor">
    <cofactor evidence="10">
        <name>Mn(2+)</name>
        <dbReference type="ChEBI" id="CHEBI:29035"/>
    </cofactor>
    <text evidence="10">Binds 2 Mn(2+) ions per subunit in a binuclear metal center.</text>
</comment>
<keyword evidence="6 10" id="KW-0378">Hydrolase</keyword>
<feature type="binding site" evidence="10">
    <location>
        <position position="223"/>
    </location>
    <ligand>
        <name>Mn(2+)</name>
        <dbReference type="ChEBI" id="CHEBI:29035"/>
        <label>1</label>
    </ligand>
</feature>
<dbReference type="CDD" id="cd07398">
    <property type="entry name" value="MPP_YbbF-LpxH"/>
    <property type="match status" value="1"/>
</dbReference>
<dbReference type="InterPro" id="IPR004843">
    <property type="entry name" value="Calcineurin-like_PHP"/>
</dbReference>
<keyword evidence="2 10" id="KW-0444">Lipid biosynthesis</keyword>
<gene>
    <name evidence="10" type="primary">lpxH</name>
    <name evidence="12" type="ORF">E8K88_14250</name>
</gene>
<dbReference type="GO" id="GO:0009245">
    <property type="term" value="P:lipid A biosynthetic process"/>
    <property type="evidence" value="ECO:0007669"/>
    <property type="project" value="UniProtKB-UniRule"/>
</dbReference>
<keyword evidence="7 10" id="KW-0443">Lipid metabolism</keyword>
<dbReference type="PANTHER" id="PTHR34990">
    <property type="entry name" value="UDP-2,3-DIACYLGLUCOSAMINE HYDROLASE-RELATED"/>
    <property type="match status" value="1"/>
</dbReference>
<dbReference type="EC" id="3.6.1.54" evidence="10"/>
<dbReference type="HAMAP" id="MF_00575">
    <property type="entry name" value="LpxH"/>
    <property type="match status" value="1"/>
</dbReference>
<feature type="binding site" evidence="10">
    <location>
        <position position="97"/>
    </location>
    <ligand>
        <name>Mn(2+)</name>
        <dbReference type="ChEBI" id="CHEBI:29035"/>
        <label>2</label>
    </ligand>
</feature>
<dbReference type="InterPro" id="IPR043461">
    <property type="entry name" value="LpxH-like"/>
</dbReference>
<comment type="subcellular location">
    <subcellularLocation>
        <location evidence="10">Cell inner membrane</location>
        <topology evidence="10">Peripheral membrane protein</topology>
        <orientation evidence="10">Cytoplasmic side</orientation>
    </subcellularLocation>
</comment>
<dbReference type="EMBL" id="SSWX01000021">
    <property type="protein sequence ID" value="THJ31640.1"/>
    <property type="molecule type" value="Genomic_DNA"/>
</dbReference>
<feature type="binding site" evidence="10">
    <location>
        <position position="185"/>
    </location>
    <ligand>
        <name>substrate</name>
    </ligand>
</feature>
<feature type="domain" description="Calcineurin-like phosphoesterase" evidence="11">
    <location>
        <begin position="22"/>
        <end position="225"/>
    </location>
</feature>
<reference evidence="12 13" key="1">
    <citation type="submission" date="2019-04" db="EMBL/GenBank/DDBJ databases">
        <title>Lampropedia sp YIM MLB12 draf genome.</title>
        <authorList>
            <person name="Wang Y.-X."/>
        </authorList>
    </citation>
    <scope>NUCLEOTIDE SEQUENCE [LARGE SCALE GENOMIC DNA]</scope>
    <source>
        <strain evidence="12 13">YIM MLB12</strain>
    </source>
</reference>
<organism evidence="12 13">
    <name type="scientific">Lampropedia aestuarii</name>
    <dbReference type="NCBI Taxonomy" id="2562762"/>
    <lineage>
        <taxon>Bacteria</taxon>
        <taxon>Pseudomonadati</taxon>
        <taxon>Pseudomonadota</taxon>
        <taxon>Betaproteobacteria</taxon>
        <taxon>Burkholderiales</taxon>
        <taxon>Comamonadaceae</taxon>
        <taxon>Lampropedia</taxon>
    </lineage>
</organism>
<dbReference type="PANTHER" id="PTHR34990:SF1">
    <property type="entry name" value="UDP-2,3-DIACYLGLUCOSAMINE HYDROLASE"/>
    <property type="match status" value="1"/>
</dbReference>
<dbReference type="RefSeq" id="WP_136407348.1">
    <property type="nucleotide sequence ID" value="NZ_JARXRQ010000015.1"/>
</dbReference>
<dbReference type="InterPro" id="IPR010138">
    <property type="entry name" value="UDP-diacylglucosamine_Hdrlase"/>
</dbReference>
<evidence type="ECO:0000313" key="13">
    <source>
        <dbReference type="Proteomes" id="UP000306236"/>
    </source>
</evidence>
<keyword evidence="3 10" id="KW-0997">Cell inner membrane</keyword>
<accession>A0A4S5BH90</accession>
<sequence length="277" mass="30576">MNAGQLTIDPAAEPKATTIVDCVADMHLQRSQPATWAGFRHYLASTPAQHILILGDLFEVWVGDDALLESGSFEAEVASALQRTSQSGKKLYFMHGNRDFVIGPAFAEFTGVQLLQDPCIVRIGTQTAGTAAPHWLLSHGDALCTDDLPYQQFRAISRNPAWQQQFMVQPLAARRAFAASIRSESENQKQGQSLDSYVDLNADATRSWLTALNTNTLIHGHTHQPAVHDLGDGLQRIVMSDWDLDCAKPRAEVLRYNTQQPEQGWQRVDISTTPVVA</sequence>
<dbReference type="NCBIfam" id="NF003743">
    <property type="entry name" value="PRK05340.1"/>
    <property type="match status" value="1"/>
</dbReference>
<dbReference type="GO" id="GO:0005737">
    <property type="term" value="C:cytoplasm"/>
    <property type="evidence" value="ECO:0007669"/>
    <property type="project" value="InterPro"/>
</dbReference>
<dbReference type="InterPro" id="IPR029052">
    <property type="entry name" value="Metallo-depent_PP-like"/>
</dbReference>
<comment type="function">
    <text evidence="10">Hydrolyzes the pyrophosphate bond of UDP-2,3-diacylglucosamine to yield 2,3-diacylglucosamine 1-phosphate (lipid X) and UMP by catalyzing the attack of water at the alpha-P atom. Involved in the biosynthesis of lipid A, a phosphorylated glycolipid that anchors the lipopolysaccharide to the outer membrane of the cell.</text>
</comment>
<dbReference type="Pfam" id="PF00149">
    <property type="entry name" value="Metallophos"/>
    <property type="match status" value="1"/>
</dbReference>
<feature type="binding site" evidence="10">
    <location>
        <position position="189"/>
    </location>
    <ligand>
        <name>substrate</name>
    </ligand>
</feature>
<evidence type="ECO:0000256" key="1">
    <source>
        <dbReference type="ARBA" id="ARBA00022475"/>
    </source>
</evidence>
<feature type="binding site" evidence="10">
    <location>
        <position position="56"/>
    </location>
    <ligand>
        <name>Mn(2+)</name>
        <dbReference type="ChEBI" id="CHEBI:29035"/>
        <label>1</label>
    </ligand>
</feature>
<dbReference type="GO" id="GO:0019897">
    <property type="term" value="C:extrinsic component of plasma membrane"/>
    <property type="evidence" value="ECO:0007669"/>
    <property type="project" value="UniProtKB-UniRule"/>
</dbReference>
<evidence type="ECO:0000256" key="6">
    <source>
        <dbReference type="ARBA" id="ARBA00022801"/>
    </source>
</evidence>
<keyword evidence="4 10" id="KW-0441">Lipid A biosynthesis</keyword>
<evidence type="ECO:0000313" key="12">
    <source>
        <dbReference type="EMBL" id="THJ31640.1"/>
    </source>
</evidence>
<dbReference type="AlphaFoldDB" id="A0A4S5BH90"/>